<dbReference type="Proteomes" id="UP000186168">
    <property type="component" value="Unassembled WGS sequence"/>
</dbReference>
<organism evidence="4 5">
    <name type="scientific">Streptomyces sparsogenes DSM 40356</name>
    <dbReference type="NCBI Taxonomy" id="1331668"/>
    <lineage>
        <taxon>Bacteria</taxon>
        <taxon>Bacillati</taxon>
        <taxon>Actinomycetota</taxon>
        <taxon>Actinomycetes</taxon>
        <taxon>Kitasatosporales</taxon>
        <taxon>Streptomycetaceae</taxon>
        <taxon>Streptomyces</taxon>
    </lineage>
</organism>
<gene>
    <name evidence="4" type="ORF">SPAR_25981</name>
</gene>
<dbReference type="GO" id="GO:0005737">
    <property type="term" value="C:cytoplasm"/>
    <property type="evidence" value="ECO:0007669"/>
    <property type="project" value="TreeGrafter"/>
</dbReference>
<dbReference type="InterPro" id="IPR006076">
    <property type="entry name" value="FAD-dep_OxRdtase"/>
</dbReference>
<dbReference type="Pfam" id="PF01266">
    <property type="entry name" value="DAO"/>
    <property type="match status" value="1"/>
</dbReference>
<name>A0A1R1SEN1_9ACTN</name>
<dbReference type="AlphaFoldDB" id="A0A1R1SEN1"/>
<dbReference type="InterPro" id="IPR036188">
    <property type="entry name" value="FAD/NAD-bd_sf"/>
</dbReference>
<keyword evidence="1" id="KW-0560">Oxidoreductase</keyword>
<dbReference type="SUPFAM" id="SSF51905">
    <property type="entry name" value="FAD/NAD(P)-binding domain"/>
    <property type="match status" value="1"/>
</dbReference>
<dbReference type="PANTHER" id="PTHR13847:SF289">
    <property type="entry name" value="GLYCINE OXIDASE"/>
    <property type="match status" value="1"/>
</dbReference>
<dbReference type="GO" id="GO:0016491">
    <property type="term" value="F:oxidoreductase activity"/>
    <property type="evidence" value="ECO:0007669"/>
    <property type="project" value="UniProtKB-KW"/>
</dbReference>
<dbReference type="EMBL" id="ASQP01000333">
    <property type="protein sequence ID" value="OMI36469.1"/>
    <property type="molecule type" value="Genomic_DNA"/>
</dbReference>
<keyword evidence="5" id="KW-1185">Reference proteome</keyword>
<dbReference type="Gene3D" id="3.30.9.10">
    <property type="entry name" value="D-Amino Acid Oxidase, subunit A, domain 2"/>
    <property type="match status" value="1"/>
</dbReference>
<reference evidence="4 5" key="1">
    <citation type="submission" date="2013-05" db="EMBL/GenBank/DDBJ databases">
        <title>Genome sequence of Streptomyces sparsogenes DSM 40356.</title>
        <authorList>
            <person name="Coyne S."/>
            <person name="Seebeck F.P."/>
        </authorList>
    </citation>
    <scope>NUCLEOTIDE SEQUENCE [LARGE SCALE GENOMIC DNA]</scope>
    <source>
        <strain evidence="4 5">DSM 40356</strain>
    </source>
</reference>
<dbReference type="Gene3D" id="3.50.50.60">
    <property type="entry name" value="FAD/NAD(P)-binding domain"/>
    <property type="match status" value="1"/>
</dbReference>
<protein>
    <submittedName>
        <fullName evidence="4">FAD dependent oxidoreductase</fullName>
    </submittedName>
</protein>
<comment type="caution">
    <text evidence="4">The sequence shown here is derived from an EMBL/GenBank/DDBJ whole genome shotgun (WGS) entry which is preliminary data.</text>
</comment>
<evidence type="ECO:0000256" key="2">
    <source>
        <dbReference type="SAM" id="MobiDB-lite"/>
    </source>
</evidence>
<accession>A0A1R1SEN1</accession>
<dbReference type="GeneID" id="96747920"/>
<dbReference type="RefSeq" id="WP_065967833.1">
    <property type="nucleotide sequence ID" value="NZ_ASQP01000333.1"/>
</dbReference>
<evidence type="ECO:0000259" key="3">
    <source>
        <dbReference type="Pfam" id="PF01266"/>
    </source>
</evidence>
<evidence type="ECO:0000313" key="4">
    <source>
        <dbReference type="EMBL" id="OMI36469.1"/>
    </source>
</evidence>
<dbReference type="PANTHER" id="PTHR13847">
    <property type="entry name" value="SARCOSINE DEHYDROGENASE-RELATED"/>
    <property type="match status" value="1"/>
</dbReference>
<feature type="domain" description="FAD dependent oxidoreductase" evidence="3">
    <location>
        <begin position="3"/>
        <end position="346"/>
    </location>
</feature>
<feature type="region of interest" description="Disordered" evidence="2">
    <location>
        <begin position="373"/>
        <end position="397"/>
    </location>
</feature>
<evidence type="ECO:0000313" key="5">
    <source>
        <dbReference type="Proteomes" id="UP000186168"/>
    </source>
</evidence>
<sequence>MSRVIVLGAGVIGASVAYHLALAGADVTVIEAGGPAAGTSSATFAMDVTHLKTPVSYYEFNRRSAALHAELAAELGGDSWRHAAPTVQWANTAAEQRSLRERATRLRSWGHPCRFADPAELRELAPAVDPSACPAEEIVVHEATAWYDAPLFVRSLLDRAALLGADIHYGLRATALTLDGGRVRGVRTGSRRWEADWVVNCAGPDADRIAGFAGVRLPMERVPGLVGETTPVPEARLEAILTTPEVDLRPAPGDRVCSISWPIDALLPHEPAPGDGLTPQERLHRQGQRLIPALRSARLAGARIGVRPVPTDGLPLVGTSPAAPGLYSVVTHSGVNLAPLLGRLVAGELSEGRPSAELAPYRVTRDPAATVQDESLHRMSGERAALQTDAGAGAAQV</sequence>
<dbReference type="STRING" id="67365.GCA_001704635_03339"/>
<feature type="compositionally biased region" description="Low complexity" evidence="2">
    <location>
        <begin position="384"/>
        <end position="397"/>
    </location>
</feature>
<evidence type="ECO:0000256" key="1">
    <source>
        <dbReference type="ARBA" id="ARBA00023002"/>
    </source>
</evidence>
<proteinExistence type="predicted"/>